<sequence>MSVVGLAVWKVASGDGIGPERGNQRRQVGCLGCCSGSDEGDGWSRRVTILDGYGMVEKDVGGGSMAG</sequence>
<keyword evidence="2" id="KW-1185">Reference proteome</keyword>
<evidence type="ECO:0000313" key="1">
    <source>
        <dbReference type="EMBL" id="KAI3732532.1"/>
    </source>
</evidence>
<name>A0ACB9CE39_9ASTR</name>
<protein>
    <submittedName>
        <fullName evidence="1">Uncharacterized protein</fullName>
    </submittedName>
</protein>
<dbReference type="EMBL" id="CM042038">
    <property type="protein sequence ID" value="KAI3732532.1"/>
    <property type="molecule type" value="Genomic_DNA"/>
</dbReference>
<reference evidence="2" key="1">
    <citation type="journal article" date="2022" name="Mol. Ecol. Resour.">
        <title>The genomes of chicory, endive, great burdock and yacon provide insights into Asteraceae palaeo-polyploidization history and plant inulin production.</title>
        <authorList>
            <person name="Fan W."/>
            <person name="Wang S."/>
            <person name="Wang H."/>
            <person name="Wang A."/>
            <person name="Jiang F."/>
            <person name="Liu H."/>
            <person name="Zhao H."/>
            <person name="Xu D."/>
            <person name="Zhang Y."/>
        </authorList>
    </citation>
    <scope>NUCLEOTIDE SEQUENCE [LARGE SCALE GENOMIC DNA]</scope>
    <source>
        <strain evidence="2">cv. Yunnan</strain>
    </source>
</reference>
<comment type="caution">
    <text evidence="1">The sequence shown here is derived from an EMBL/GenBank/DDBJ whole genome shotgun (WGS) entry which is preliminary data.</text>
</comment>
<evidence type="ECO:0000313" key="2">
    <source>
        <dbReference type="Proteomes" id="UP001056120"/>
    </source>
</evidence>
<dbReference type="Proteomes" id="UP001056120">
    <property type="component" value="Linkage Group LG21"/>
</dbReference>
<reference evidence="1 2" key="2">
    <citation type="journal article" date="2022" name="Mol. Ecol. Resour.">
        <title>The genomes of chicory, endive, great burdock and yacon provide insights into Asteraceae paleo-polyploidization history and plant inulin production.</title>
        <authorList>
            <person name="Fan W."/>
            <person name="Wang S."/>
            <person name="Wang H."/>
            <person name="Wang A."/>
            <person name="Jiang F."/>
            <person name="Liu H."/>
            <person name="Zhao H."/>
            <person name="Xu D."/>
            <person name="Zhang Y."/>
        </authorList>
    </citation>
    <scope>NUCLEOTIDE SEQUENCE [LARGE SCALE GENOMIC DNA]</scope>
    <source>
        <strain evidence="2">cv. Yunnan</strain>
        <tissue evidence="1">Leaves</tissue>
    </source>
</reference>
<proteinExistence type="predicted"/>
<organism evidence="1 2">
    <name type="scientific">Smallanthus sonchifolius</name>
    <dbReference type="NCBI Taxonomy" id="185202"/>
    <lineage>
        <taxon>Eukaryota</taxon>
        <taxon>Viridiplantae</taxon>
        <taxon>Streptophyta</taxon>
        <taxon>Embryophyta</taxon>
        <taxon>Tracheophyta</taxon>
        <taxon>Spermatophyta</taxon>
        <taxon>Magnoliopsida</taxon>
        <taxon>eudicotyledons</taxon>
        <taxon>Gunneridae</taxon>
        <taxon>Pentapetalae</taxon>
        <taxon>asterids</taxon>
        <taxon>campanulids</taxon>
        <taxon>Asterales</taxon>
        <taxon>Asteraceae</taxon>
        <taxon>Asteroideae</taxon>
        <taxon>Heliantheae alliance</taxon>
        <taxon>Millerieae</taxon>
        <taxon>Smallanthus</taxon>
    </lineage>
</organism>
<accession>A0ACB9CE39</accession>
<gene>
    <name evidence="1" type="ORF">L1987_63737</name>
</gene>